<gene>
    <name evidence="1" type="ORF">Lsan_1370</name>
</gene>
<reference evidence="1 2" key="1">
    <citation type="submission" date="2015-11" db="EMBL/GenBank/DDBJ databases">
        <title>Genomic analysis of 38 Legionella species identifies large and diverse effector repertoires.</title>
        <authorList>
            <person name="Burstein D."/>
            <person name="Amaro F."/>
            <person name="Zusman T."/>
            <person name="Lifshitz Z."/>
            <person name="Cohen O."/>
            <person name="Gilbert J.A."/>
            <person name="Pupko T."/>
            <person name="Shuman H.A."/>
            <person name="Segal G."/>
        </authorList>
    </citation>
    <scope>NUCLEOTIDE SEQUENCE [LARGE SCALE GENOMIC DNA]</scope>
    <source>
        <strain evidence="1 2">SC-63-C7</strain>
    </source>
</reference>
<organism evidence="1 2">
    <name type="scientific">Legionella santicrucis</name>
    <dbReference type="NCBI Taxonomy" id="45074"/>
    <lineage>
        <taxon>Bacteria</taxon>
        <taxon>Pseudomonadati</taxon>
        <taxon>Pseudomonadota</taxon>
        <taxon>Gammaproteobacteria</taxon>
        <taxon>Legionellales</taxon>
        <taxon>Legionellaceae</taxon>
        <taxon>Legionella</taxon>
    </lineage>
</organism>
<proteinExistence type="predicted"/>
<accession>A0A0W0Z267</accession>
<dbReference type="PATRIC" id="fig|45074.5.peg.1459"/>
<comment type="caution">
    <text evidence="1">The sequence shown here is derived from an EMBL/GenBank/DDBJ whole genome shotgun (WGS) entry which is preliminary data.</text>
</comment>
<sequence length="61" mass="6520">MIKLSTLTIGLFLGQHAIAGLYIPGIVTPSMHGANNALDKAGLAEFHDEVTEDKDLQLNES</sequence>
<name>A0A0W0Z267_9GAMM</name>
<keyword evidence="2" id="KW-1185">Reference proteome</keyword>
<dbReference type="AlphaFoldDB" id="A0A0W0Z267"/>
<evidence type="ECO:0000313" key="1">
    <source>
        <dbReference type="EMBL" id="KTD63252.1"/>
    </source>
</evidence>
<dbReference type="STRING" id="45074.Lsan_1370"/>
<evidence type="ECO:0000313" key="2">
    <source>
        <dbReference type="Proteomes" id="UP000054703"/>
    </source>
</evidence>
<dbReference type="Proteomes" id="UP000054703">
    <property type="component" value="Unassembled WGS sequence"/>
</dbReference>
<protein>
    <submittedName>
        <fullName evidence="1">Bile acid beta-glucosidase</fullName>
    </submittedName>
</protein>
<dbReference type="EMBL" id="LNYU01000029">
    <property type="protein sequence ID" value="KTD63252.1"/>
    <property type="molecule type" value="Genomic_DNA"/>
</dbReference>